<dbReference type="OrthoDB" id="7264924at2"/>
<proteinExistence type="predicted"/>
<evidence type="ECO:0000256" key="1">
    <source>
        <dbReference type="SAM" id="Phobius"/>
    </source>
</evidence>
<keyword evidence="1" id="KW-0472">Membrane</keyword>
<feature type="transmembrane region" description="Helical" evidence="1">
    <location>
        <begin position="32"/>
        <end position="53"/>
    </location>
</feature>
<feature type="transmembrane region" description="Helical" evidence="1">
    <location>
        <begin position="283"/>
        <end position="302"/>
    </location>
</feature>
<name>A0A4D7BLR9_9HYPH</name>
<feature type="transmembrane region" description="Helical" evidence="1">
    <location>
        <begin position="259"/>
        <end position="277"/>
    </location>
</feature>
<keyword evidence="1" id="KW-1133">Transmembrane helix</keyword>
<dbReference type="KEGG" id="pstg:E8M01_33135"/>
<feature type="transmembrane region" description="Helical" evidence="1">
    <location>
        <begin position="60"/>
        <end position="78"/>
    </location>
</feature>
<feature type="transmembrane region" description="Helical" evidence="1">
    <location>
        <begin position="163"/>
        <end position="180"/>
    </location>
</feature>
<keyword evidence="1" id="KW-0812">Transmembrane</keyword>
<dbReference type="EMBL" id="CP039690">
    <property type="protein sequence ID" value="QCI68652.1"/>
    <property type="molecule type" value="Genomic_DNA"/>
</dbReference>
<feature type="transmembrane region" description="Helical" evidence="1">
    <location>
        <begin position="113"/>
        <end position="143"/>
    </location>
</feature>
<evidence type="ECO:0000313" key="3">
    <source>
        <dbReference type="Proteomes" id="UP000298781"/>
    </source>
</evidence>
<keyword evidence="3" id="KW-1185">Reference proteome</keyword>
<sequence length="312" mass="31737">MRVTLDLAKLLEDGRITPAEFDRLKGYATEGAGSAAINILIGFGVVAVALGAIGLVPEPATAIVIGAVMAAAGLGFILSGSGAWGLLANIGLVAGALLATGGLVFATKGSATTLLAVTIVLAGVAVVARSGLLIGLAVLTLSATVGARTGYAHASYFLGIERPLLTVLVFSALAIAAYQASKRLAADQARLAIIAARTSLLLVNFGFWVGSLWGDRLRWLGGDPSGGSLVGVPAWTFTIAWAVAIIGTGAWAARSGRSWVLGLAAVFGAIHFYTQWFERLGPNPLSILVAGVVTLALAVGIWRYNRSGTSAG</sequence>
<dbReference type="AlphaFoldDB" id="A0A4D7BLR9"/>
<evidence type="ECO:0000313" key="2">
    <source>
        <dbReference type="EMBL" id="QCI68652.1"/>
    </source>
</evidence>
<dbReference type="RefSeq" id="WP_136964071.1">
    <property type="nucleotide sequence ID" value="NZ_CP039690.1"/>
</dbReference>
<reference evidence="2 3" key="1">
    <citation type="submission" date="2019-04" db="EMBL/GenBank/DDBJ databases">
        <title>Phreatobacter aquaticus sp. nov.</title>
        <authorList>
            <person name="Choi A."/>
        </authorList>
    </citation>
    <scope>NUCLEOTIDE SEQUENCE [LARGE SCALE GENOMIC DNA]</scope>
    <source>
        <strain evidence="2 3">KCTC 52518</strain>
    </source>
</reference>
<organism evidence="2 3">
    <name type="scientific">Phreatobacter stygius</name>
    <dbReference type="NCBI Taxonomy" id="1940610"/>
    <lineage>
        <taxon>Bacteria</taxon>
        <taxon>Pseudomonadati</taxon>
        <taxon>Pseudomonadota</taxon>
        <taxon>Alphaproteobacteria</taxon>
        <taxon>Hyphomicrobiales</taxon>
        <taxon>Phreatobacteraceae</taxon>
        <taxon>Phreatobacter</taxon>
    </lineage>
</organism>
<evidence type="ECO:0008006" key="4">
    <source>
        <dbReference type="Google" id="ProtNLM"/>
    </source>
</evidence>
<gene>
    <name evidence="2" type="ORF">E8M01_33135</name>
</gene>
<feature type="transmembrane region" description="Helical" evidence="1">
    <location>
        <begin position="84"/>
        <end position="106"/>
    </location>
</feature>
<feature type="transmembrane region" description="Helical" evidence="1">
    <location>
        <begin position="192"/>
        <end position="214"/>
    </location>
</feature>
<accession>A0A4D7BLR9</accession>
<protein>
    <recommendedName>
        <fullName evidence="4">DUF2157 domain-containing protein</fullName>
    </recommendedName>
</protein>
<dbReference type="Proteomes" id="UP000298781">
    <property type="component" value="Chromosome"/>
</dbReference>
<feature type="transmembrane region" description="Helical" evidence="1">
    <location>
        <begin position="234"/>
        <end position="252"/>
    </location>
</feature>